<dbReference type="Pfam" id="PF13639">
    <property type="entry name" value="zf-RING_2"/>
    <property type="match status" value="1"/>
</dbReference>
<dbReference type="PANTHER" id="PTHR46798">
    <property type="entry name" value="OS09G0511500 PROTEIN"/>
    <property type="match status" value="1"/>
</dbReference>
<evidence type="ECO:0000313" key="3">
    <source>
        <dbReference type="EMBL" id="GFY94890.1"/>
    </source>
</evidence>
<accession>A0A7J0F854</accession>
<protein>
    <submittedName>
        <fullName evidence="3">RING/U-box superfamily protein</fullName>
    </submittedName>
</protein>
<dbReference type="FunFam" id="3.30.40.10:FF:000916">
    <property type="entry name" value="E3 ubiquitin-protein ligase RFI2"/>
    <property type="match status" value="1"/>
</dbReference>
<dbReference type="Gene3D" id="3.30.40.10">
    <property type="entry name" value="Zinc/RING finger domain, C3HC4 (zinc finger)"/>
    <property type="match status" value="1"/>
</dbReference>
<evidence type="ECO:0000256" key="1">
    <source>
        <dbReference type="PROSITE-ProRule" id="PRU00175"/>
    </source>
</evidence>
<keyword evidence="1" id="KW-0479">Metal-binding</keyword>
<dbReference type="PANTHER" id="PTHR46798:SF3">
    <property type="entry name" value="RING FINGER FAMILY PROTEIN"/>
    <property type="match status" value="1"/>
</dbReference>
<dbReference type="InterPro" id="IPR044274">
    <property type="entry name" value="RFI2"/>
</dbReference>
<dbReference type="AlphaFoldDB" id="A0A7J0F854"/>
<dbReference type="EMBL" id="BJWL01000010">
    <property type="protein sequence ID" value="GFY94890.1"/>
    <property type="molecule type" value="Genomic_DNA"/>
</dbReference>
<evidence type="ECO:0000259" key="2">
    <source>
        <dbReference type="PROSITE" id="PS50089"/>
    </source>
</evidence>
<keyword evidence="1" id="KW-0863">Zinc-finger</keyword>
<dbReference type="GO" id="GO:0008270">
    <property type="term" value="F:zinc ion binding"/>
    <property type="evidence" value="ECO:0007669"/>
    <property type="project" value="UniProtKB-KW"/>
</dbReference>
<feature type="domain" description="RING-type" evidence="2">
    <location>
        <begin position="23"/>
        <end position="68"/>
    </location>
</feature>
<dbReference type="Proteomes" id="UP000585474">
    <property type="component" value="Unassembled WGS sequence"/>
</dbReference>
<dbReference type="OrthoDB" id="8062037at2759"/>
<dbReference type="InterPro" id="IPR013083">
    <property type="entry name" value="Znf_RING/FYVE/PHD"/>
</dbReference>
<dbReference type="SUPFAM" id="SSF57850">
    <property type="entry name" value="RING/U-box"/>
    <property type="match status" value="1"/>
</dbReference>
<dbReference type="SMART" id="SM00184">
    <property type="entry name" value="RING"/>
    <property type="match status" value="1"/>
</dbReference>
<dbReference type="GO" id="GO:0004842">
    <property type="term" value="F:ubiquitin-protein transferase activity"/>
    <property type="evidence" value="ECO:0007669"/>
    <property type="project" value="InterPro"/>
</dbReference>
<organism evidence="3 4">
    <name type="scientific">Actinidia rufa</name>
    <dbReference type="NCBI Taxonomy" id="165716"/>
    <lineage>
        <taxon>Eukaryota</taxon>
        <taxon>Viridiplantae</taxon>
        <taxon>Streptophyta</taxon>
        <taxon>Embryophyta</taxon>
        <taxon>Tracheophyta</taxon>
        <taxon>Spermatophyta</taxon>
        <taxon>Magnoliopsida</taxon>
        <taxon>eudicotyledons</taxon>
        <taxon>Gunneridae</taxon>
        <taxon>Pentapetalae</taxon>
        <taxon>asterids</taxon>
        <taxon>Ericales</taxon>
        <taxon>Actinidiaceae</taxon>
        <taxon>Actinidia</taxon>
    </lineage>
</organism>
<comment type="caution">
    <text evidence="3">The sequence shown here is derived from an EMBL/GenBank/DDBJ whole genome shotgun (WGS) entry which is preliminary data.</text>
</comment>
<gene>
    <name evidence="3" type="ORF">Acr_10g0002750</name>
</gene>
<evidence type="ECO:0000313" key="4">
    <source>
        <dbReference type="Proteomes" id="UP000585474"/>
    </source>
</evidence>
<dbReference type="InterPro" id="IPR001841">
    <property type="entry name" value="Znf_RING"/>
</dbReference>
<proteinExistence type="predicted"/>
<keyword evidence="4" id="KW-1185">Reference proteome</keyword>
<name>A0A7J0F854_9ERIC</name>
<dbReference type="PROSITE" id="PS50089">
    <property type="entry name" value="ZF_RING_2"/>
    <property type="match status" value="1"/>
</dbReference>
<sequence>MDLEDCDLLDDGDDGGKSPSVSCSICLEAVADNGDRSWAKLQCGHQFHLDCIGSAFNAKGAMQCPNCRKIEKGQWLYASGRRPVSEFNMDDWAHDEDLYDLSYSEMVKTGSY</sequence>
<reference evidence="3 4" key="1">
    <citation type="submission" date="2019-07" db="EMBL/GenBank/DDBJ databases">
        <title>De Novo Assembly of kiwifruit Actinidia rufa.</title>
        <authorList>
            <person name="Sugita-Konishi S."/>
            <person name="Sato K."/>
            <person name="Mori E."/>
            <person name="Abe Y."/>
            <person name="Kisaki G."/>
            <person name="Hamano K."/>
            <person name="Suezawa K."/>
            <person name="Otani M."/>
            <person name="Fukuda T."/>
            <person name="Manabe T."/>
            <person name="Gomi K."/>
            <person name="Tabuchi M."/>
            <person name="Akimitsu K."/>
            <person name="Kataoka I."/>
        </authorList>
    </citation>
    <scope>NUCLEOTIDE SEQUENCE [LARGE SCALE GENOMIC DNA]</scope>
    <source>
        <strain evidence="4">cv. Fuchu</strain>
    </source>
</reference>
<keyword evidence="1" id="KW-0862">Zinc</keyword>